<evidence type="ECO:0000256" key="1">
    <source>
        <dbReference type="SAM" id="MobiDB-lite"/>
    </source>
</evidence>
<feature type="region of interest" description="Disordered" evidence="1">
    <location>
        <begin position="166"/>
        <end position="267"/>
    </location>
</feature>
<accession>A0A2Z2J5B4</accession>
<dbReference type="EMBL" id="CP021252">
    <property type="protein sequence ID" value="ART22014.1"/>
    <property type="molecule type" value="Genomic_DNA"/>
</dbReference>
<sequence>MAKKEEPTQSIAEQLQPLVDDDAFLTSLSQGQDPSAGEDELAALFLELREDVERQMPPAPIIEGAELEPEVISLAAARKRRRSRPFVNGLIGAAAATLVIAGAGTAVYNAGPASPLYGANQSLFGTDDASVVELATTLEEMERRSAEGDLNGTRELLEEARRIMDNARSSKESADDKPAPDPAPKPAPAPRATVTSTETVEKDAPATDPAPAPVTVTEYQTLTSTIVVTSSAPQNPLQPTGDQTEPIEDNGEGADNGNGLAPVQTQQ</sequence>
<evidence type="ECO:0000313" key="3">
    <source>
        <dbReference type="EMBL" id="ART22014.1"/>
    </source>
</evidence>
<feature type="compositionally biased region" description="Low complexity" evidence="1">
    <location>
        <begin position="206"/>
        <end position="217"/>
    </location>
</feature>
<feature type="transmembrane region" description="Helical" evidence="2">
    <location>
        <begin position="86"/>
        <end position="108"/>
    </location>
</feature>
<gene>
    <name evidence="3" type="ORF">CBE89_11320</name>
</gene>
<keyword evidence="2" id="KW-0812">Transmembrane</keyword>
<feature type="compositionally biased region" description="Polar residues" evidence="1">
    <location>
        <begin position="218"/>
        <end position="243"/>
    </location>
</feature>
<dbReference type="KEGG" id="cstr:CBE89_11320"/>
<feature type="compositionally biased region" description="Basic and acidic residues" evidence="1">
    <location>
        <begin position="166"/>
        <end position="179"/>
    </location>
</feature>
<evidence type="ECO:0000313" key="4">
    <source>
        <dbReference type="Proteomes" id="UP000250197"/>
    </source>
</evidence>
<dbReference type="AlphaFoldDB" id="A0A2Z2J5B4"/>
<protein>
    <recommendedName>
        <fullName evidence="5">Anti-sigma-D factor RsdA sigma factor binding region domain-containing protein</fullName>
    </recommendedName>
</protein>
<keyword evidence="2" id="KW-0472">Membrane</keyword>
<reference evidence="3 4" key="1">
    <citation type="submission" date="2017-05" db="EMBL/GenBank/DDBJ databases">
        <title>Complete genome sequence of Corynebacterium striatum KC-Na-1 isolated from Neophocaena asiaeorientalis in Korea.</title>
        <authorList>
            <person name="Kim J.H."/>
            <person name="Lee K."/>
        </authorList>
    </citation>
    <scope>NUCLEOTIDE SEQUENCE [LARGE SCALE GENOMIC DNA]</scope>
    <source>
        <strain evidence="3 4">KC-Na-01</strain>
    </source>
</reference>
<dbReference type="RefSeq" id="WP_086892035.1">
    <property type="nucleotide sequence ID" value="NZ_CP021252.1"/>
</dbReference>
<dbReference type="Proteomes" id="UP000250197">
    <property type="component" value="Chromosome"/>
</dbReference>
<name>A0A2Z2J5B4_CORST</name>
<evidence type="ECO:0000256" key="2">
    <source>
        <dbReference type="SAM" id="Phobius"/>
    </source>
</evidence>
<evidence type="ECO:0008006" key="5">
    <source>
        <dbReference type="Google" id="ProtNLM"/>
    </source>
</evidence>
<feature type="compositionally biased region" description="Pro residues" evidence="1">
    <location>
        <begin position="180"/>
        <end position="189"/>
    </location>
</feature>
<proteinExistence type="predicted"/>
<organism evidence="3 4">
    <name type="scientific">Corynebacterium striatum</name>
    <dbReference type="NCBI Taxonomy" id="43770"/>
    <lineage>
        <taxon>Bacteria</taxon>
        <taxon>Bacillati</taxon>
        <taxon>Actinomycetota</taxon>
        <taxon>Actinomycetes</taxon>
        <taxon>Mycobacteriales</taxon>
        <taxon>Corynebacteriaceae</taxon>
        <taxon>Corynebacterium</taxon>
    </lineage>
</organism>
<keyword evidence="2" id="KW-1133">Transmembrane helix</keyword>